<proteinExistence type="predicted"/>
<evidence type="ECO:0000313" key="2">
    <source>
        <dbReference type="EMBL" id="KAG2587113.1"/>
    </source>
</evidence>
<reference evidence="2" key="1">
    <citation type="submission" date="2020-05" db="EMBL/GenBank/DDBJ databases">
        <title>WGS assembly of Panicum virgatum.</title>
        <authorList>
            <person name="Lovell J.T."/>
            <person name="Jenkins J."/>
            <person name="Shu S."/>
            <person name="Juenger T.E."/>
            <person name="Schmutz J."/>
        </authorList>
    </citation>
    <scope>NUCLEOTIDE SEQUENCE</scope>
    <source>
        <strain evidence="2">AP13</strain>
    </source>
</reference>
<evidence type="ECO:0000256" key="1">
    <source>
        <dbReference type="SAM" id="MobiDB-lite"/>
    </source>
</evidence>
<dbReference type="OrthoDB" id="784906at2759"/>
<keyword evidence="3" id="KW-1185">Reference proteome</keyword>
<evidence type="ECO:0000313" key="3">
    <source>
        <dbReference type="Proteomes" id="UP000823388"/>
    </source>
</evidence>
<dbReference type="EMBL" id="CM029046">
    <property type="protein sequence ID" value="KAG2587113.1"/>
    <property type="molecule type" value="Genomic_DNA"/>
</dbReference>
<dbReference type="AlphaFoldDB" id="A0A8T0RRF7"/>
<feature type="compositionally biased region" description="Low complexity" evidence="1">
    <location>
        <begin position="133"/>
        <end position="147"/>
    </location>
</feature>
<organism evidence="2 3">
    <name type="scientific">Panicum virgatum</name>
    <name type="common">Blackwell switchgrass</name>
    <dbReference type="NCBI Taxonomy" id="38727"/>
    <lineage>
        <taxon>Eukaryota</taxon>
        <taxon>Viridiplantae</taxon>
        <taxon>Streptophyta</taxon>
        <taxon>Embryophyta</taxon>
        <taxon>Tracheophyta</taxon>
        <taxon>Spermatophyta</taxon>
        <taxon>Magnoliopsida</taxon>
        <taxon>Liliopsida</taxon>
        <taxon>Poales</taxon>
        <taxon>Poaceae</taxon>
        <taxon>PACMAD clade</taxon>
        <taxon>Panicoideae</taxon>
        <taxon>Panicodae</taxon>
        <taxon>Paniceae</taxon>
        <taxon>Panicinae</taxon>
        <taxon>Panicum</taxon>
        <taxon>Panicum sect. Hiantes</taxon>
    </lineage>
</organism>
<dbReference type="Proteomes" id="UP000823388">
    <property type="component" value="Chromosome 5N"/>
</dbReference>
<name>A0A8T0RRF7_PANVG</name>
<evidence type="ECO:0008006" key="4">
    <source>
        <dbReference type="Google" id="ProtNLM"/>
    </source>
</evidence>
<dbReference type="PANTHER" id="PTHR31343">
    <property type="entry name" value="T15D22.8"/>
    <property type="match status" value="1"/>
</dbReference>
<feature type="region of interest" description="Disordered" evidence="1">
    <location>
        <begin position="110"/>
        <end position="154"/>
    </location>
</feature>
<accession>A0A8T0RRF7</accession>
<sequence length="324" mass="35486">MAARGRRRFAGGDAPARRCNLERFLEATTPVVTPSCSSKEGIKGWSQSDADDSLPFFTLGDLWDTFRECSAYGTAVPLVLNGCRDDVVQYYVPYLSAIQLYGGLRRHVGPSRTGAEESDSDLEHETSSSANASSVQETSESSSGSEASSDECEPGSCHEQLLFEFLESEPPYQREPLADKICSLAKRFPELQTLRSCDLSPASWISVAWYPIYGIPAGPTQRDLDACFLTYHSLSTQFAGAGQQQGPKPTAPATACAAPVTAMWLPTFAMASYKLKGAAWTPGWRDRQLAASLAQAADAWTRLLRADHPDHRFFAARRAPSRRW</sequence>
<gene>
    <name evidence="2" type="ORF">PVAP13_5NG103200</name>
</gene>
<dbReference type="PANTHER" id="PTHR31343:SF27">
    <property type="entry name" value="OS01G0138500 PROTEIN"/>
    <property type="match status" value="1"/>
</dbReference>
<protein>
    <recommendedName>
        <fullName evidence="4">DUF789 family protein</fullName>
    </recommendedName>
</protein>
<dbReference type="Pfam" id="PF05623">
    <property type="entry name" value="DUF789"/>
    <property type="match status" value="1"/>
</dbReference>
<comment type="caution">
    <text evidence="2">The sequence shown here is derived from an EMBL/GenBank/DDBJ whole genome shotgun (WGS) entry which is preliminary data.</text>
</comment>
<dbReference type="InterPro" id="IPR008507">
    <property type="entry name" value="DUF789"/>
</dbReference>